<dbReference type="EMBL" id="BPQB01000006">
    <property type="protein sequence ID" value="GJE87284.1"/>
    <property type="molecule type" value="Genomic_DNA"/>
</dbReference>
<sequence>MEDQDVRGVLKDVHNATPAKSRAWSDAATQATDPTEGLGADPERHTQTTIPVNVQNWIPTVAPGWPTAERFMDEHDRHLMTQYAEDIDNILVLDGLFSAVVTGFVIPAYGLLQADVSQTSAELLFRITSQLDGRVVGTAPNPLDNNFRPTASARWINSLWFVSLLLSLSSALLGILSRQWIRQYLSWNSSTAESRENVLVRQIRFEAWEVWKTHLFIASVPTLLEIAIILFVSGLVVFVWSIDLVLAVVVANSAFLFLLLFTILTILPSFYKCCPYRTPTAWLLILAGHFLRYVIHKIGMLLHELDHLGPKYSKHEDIELKGSESKDGEPQGSEPKYGEPTQPSFPLLNATATTSQSMPDGPADYSWRRRDFDHKGVGQLVSPTQKASIALCKEYDVQIDLLLGASLQDQRPDILQSTTATISEPDILFRALSWIMAKSGDTRVFDQFAQCAEFIHTATLSDDDVKALIARLPPSPFLQERKGVVKTALLSGFRSLSLWYLLARIHGGPEEHFKAIIVRSVQDANTSLPAESLRFGDSAATRIIKSIRQFYGLDGHTLSDDHLLPITLDFKHDTPLKLFSTTPTMPHLRVSGFVLVSDVKMAVLEMLSEDVVALAMPPQSHEKTKLLRFLHRSIAETITTIHGIFLADKYIGSSAWETFVVDCFTGLVEAYNIITHHPSKACFDSVFPGLRSSLVDLMSGYSTLDFEHDGTLRLVRVFFSTSHAQKHTPDWARAAIHYPLSHRCTVMEDFHIFDRIASLTMADMQWTYELSKEEVNNFCEKLVFALHFTIGNQWRNGGSFRKLDWLASLADKGGRLALHFGNESATTVLIDIMYPILTHHHLFNDIYLESTRRRYIELHRGLRPELDVDPYGDIRSNLYKILFEIHVPPNKLIMFRMEKDLDRVKVDRRTLTHLILNFPFNRAEAQRWFNVFVWVANEWLLDIINIPREEKDSLSLSRAPQVLAILRDALIFAKDQSWSSRGVLLSKPCMHISQVESMSVTTRSRAFDIGGDDSPNKPLTIIVQMYVLQCIDDPPNRKRKYPA</sequence>
<evidence type="ECO:0000259" key="3">
    <source>
        <dbReference type="Pfam" id="PF20153"/>
    </source>
</evidence>
<proteinExistence type="predicted"/>
<feature type="region of interest" description="Disordered" evidence="1">
    <location>
        <begin position="18"/>
        <end position="44"/>
    </location>
</feature>
<keyword evidence="5" id="KW-1185">Reference proteome</keyword>
<keyword evidence="2" id="KW-0472">Membrane</keyword>
<reference evidence="4 5" key="1">
    <citation type="submission" date="2021-08" db="EMBL/GenBank/DDBJ databases">
        <title>Draft Genome Sequence of Phanerochaete sordida strain YK-624.</title>
        <authorList>
            <person name="Mori T."/>
            <person name="Dohra H."/>
            <person name="Suzuki T."/>
            <person name="Kawagishi H."/>
            <person name="Hirai H."/>
        </authorList>
    </citation>
    <scope>NUCLEOTIDE SEQUENCE [LARGE SCALE GENOMIC DNA]</scope>
    <source>
        <strain evidence="4 5">YK-624</strain>
    </source>
</reference>
<dbReference type="OrthoDB" id="3219854at2759"/>
<feature type="transmembrane region" description="Helical" evidence="2">
    <location>
        <begin position="244"/>
        <end position="267"/>
    </location>
</feature>
<evidence type="ECO:0000313" key="5">
    <source>
        <dbReference type="Proteomes" id="UP000703269"/>
    </source>
</evidence>
<name>A0A9P3G3N7_9APHY</name>
<feature type="transmembrane region" description="Helical" evidence="2">
    <location>
        <begin position="215"/>
        <end position="238"/>
    </location>
</feature>
<feature type="domain" description="DUF6535" evidence="3">
    <location>
        <begin position="65"/>
        <end position="241"/>
    </location>
</feature>
<accession>A0A9P3G3N7</accession>
<comment type="caution">
    <text evidence="4">The sequence shown here is derived from an EMBL/GenBank/DDBJ whole genome shotgun (WGS) entry which is preliminary data.</text>
</comment>
<feature type="transmembrane region" description="Helical" evidence="2">
    <location>
        <begin position="155"/>
        <end position="176"/>
    </location>
</feature>
<evidence type="ECO:0000313" key="4">
    <source>
        <dbReference type="EMBL" id="GJE87284.1"/>
    </source>
</evidence>
<feature type="transmembrane region" description="Helical" evidence="2">
    <location>
        <begin position="90"/>
        <end position="112"/>
    </location>
</feature>
<dbReference type="AlphaFoldDB" id="A0A9P3G3N7"/>
<dbReference type="InterPro" id="IPR045338">
    <property type="entry name" value="DUF6535"/>
</dbReference>
<organism evidence="4 5">
    <name type="scientific">Phanerochaete sordida</name>
    <dbReference type="NCBI Taxonomy" id="48140"/>
    <lineage>
        <taxon>Eukaryota</taxon>
        <taxon>Fungi</taxon>
        <taxon>Dikarya</taxon>
        <taxon>Basidiomycota</taxon>
        <taxon>Agaricomycotina</taxon>
        <taxon>Agaricomycetes</taxon>
        <taxon>Polyporales</taxon>
        <taxon>Phanerochaetaceae</taxon>
        <taxon>Phanerochaete</taxon>
    </lineage>
</organism>
<keyword evidence="2" id="KW-0812">Transmembrane</keyword>
<keyword evidence="2" id="KW-1133">Transmembrane helix</keyword>
<dbReference type="Proteomes" id="UP000703269">
    <property type="component" value="Unassembled WGS sequence"/>
</dbReference>
<protein>
    <recommendedName>
        <fullName evidence="3">DUF6535 domain-containing protein</fullName>
    </recommendedName>
</protein>
<feature type="compositionally biased region" description="Basic and acidic residues" evidence="1">
    <location>
        <begin position="319"/>
        <end position="329"/>
    </location>
</feature>
<evidence type="ECO:0000256" key="2">
    <source>
        <dbReference type="SAM" id="Phobius"/>
    </source>
</evidence>
<evidence type="ECO:0000256" key="1">
    <source>
        <dbReference type="SAM" id="MobiDB-lite"/>
    </source>
</evidence>
<dbReference type="Pfam" id="PF20153">
    <property type="entry name" value="DUF6535"/>
    <property type="match status" value="1"/>
</dbReference>
<feature type="region of interest" description="Disordered" evidence="1">
    <location>
        <begin position="319"/>
        <end position="345"/>
    </location>
</feature>
<gene>
    <name evidence="4" type="ORF">PsYK624_033670</name>
</gene>